<proteinExistence type="predicted"/>
<evidence type="ECO:0000256" key="1">
    <source>
        <dbReference type="SAM" id="Phobius"/>
    </source>
</evidence>
<organism evidence="2 3">
    <name type="scientific">Sphingomonas taxi</name>
    <dbReference type="NCBI Taxonomy" id="1549858"/>
    <lineage>
        <taxon>Bacteria</taxon>
        <taxon>Pseudomonadati</taxon>
        <taxon>Pseudomonadota</taxon>
        <taxon>Alphaproteobacteria</taxon>
        <taxon>Sphingomonadales</taxon>
        <taxon>Sphingomonadaceae</taxon>
        <taxon>Sphingomonas</taxon>
    </lineage>
</organism>
<reference evidence="2 3" key="1">
    <citation type="submission" date="2017-08" db="EMBL/GenBank/DDBJ databases">
        <title>Infants hospitalized years apart are colonized by the same room-sourced microbial strains.</title>
        <authorList>
            <person name="Brooks B."/>
            <person name="Olm M.R."/>
            <person name="Firek B.A."/>
            <person name="Baker R."/>
            <person name="Thomas B.C."/>
            <person name="Morowitz M.J."/>
            <person name="Banfield J.F."/>
        </authorList>
    </citation>
    <scope>NUCLEOTIDE SEQUENCE [LARGE SCALE GENOMIC DNA]</scope>
    <source>
        <strain evidence="2">S2_018_000_R3_119</strain>
    </source>
</reference>
<gene>
    <name evidence="2" type="ORF">DI640_10700</name>
</gene>
<name>A0A2W4YTT6_9SPHN</name>
<dbReference type="AlphaFoldDB" id="A0A2W4YTT6"/>
<keyword evidence="1" id="KW-1133">Transmembrane helix</keyword>
<protein>
    <submittedName>
        <fullName evidence="2">Uncharacterized protein</fullName>
    </submittedName>
</protein>
<keyword evidence="1" id="KW-0472">Membrane</keyword>
<dbReference type="EMBL" id="QFMX01000009">
    <property type="protein sequence ID" value="PZO72936.1"/>
    <property type="molecule type" value="Genomic_DNA"/>
</dbReference>
<sequence>MRNRKGTLVVAGLIALAVVAVRHPTVDLQLVTHDSRDPSPHRMQAAVDFGLVGVSVLYTWTVNRLR</sequence>
<keyword evidence="1" id="KW-0812">Transmembrane</keyword>
<evidence type="ECO:0000313" key="3">
    <source>
        <dbReference type="Proteomes" id="UP000249555"/>
    </source>
</evidence>
<accession>A0A2W4YTT6</accession>
<comment type="caution">
    <text evidence="2">The sequence shown here is derived from an EMBL/GenBank/DDBJ whole genome shotgun (WGS) entry which is preliminary data.</text>
</comment>
<feature type="transmembrane region" description="Helical" evidence="1">
    <location>
        <begin position="44"/>
        <end position="62"/>
    </location>
</feature>
<evidence type="ECO:0000313" key="2">
    <source>
        <dbReference type="EMBL" id="PZO72936.1"/>
    </source>
</evidence>
<dbReference type="Proteomes" id="UP000249555">
    <property type="component" value="Unassembled WGS sequence"/>
</dbReference>